<keyword evidence="3" id="KW-1185">Reference proteome</keyword>
<name>A0ABW5NDH9_9FLAO</name>
<dbReference type="SUPFAM" id="SSF52833">
    <property type="entry name" value="Thioredoxin-like"/>
    <property type="match status" value="1"/>
</dbReference>
<organism evidence="2 3">
    <name type="scientific">Aquimarina hainanensis</name>
    <dbReference type="NCBI Taxonomy" id="1578017"/>
    <lineage>
        <taxon>Bacteria</taxon>
        <taxon>Pseudomonadati</taxon>
        <taxon>Bacteroidota</taxon>
        <taxon>Flavobacteriia</taxon>
        <taxon>Flavobacteriales</taxon>
        <taxon>Flavobacteriaceae</taxon>
        <taxon>Aquimarina</taxon>
    </lineage>
</organism>
<dbReference type="InterPro" id="IPR036249">
    <property type="entry name" value="Thioredoxin-like_sf"/>
</dbReference>
<dbReference type="EMBL" id="JBHULX010000039">
    <property type="protein sequence ID" value="MFD2592919.1"/>
    <property type="molecule type" value="Genomic_DNA"/>
</dbReference>
<dbReference type="Proteomes" id="UP001597459">
    <property type="component" value="Unassembled WGS sequence"/>
</dbReference>
<accession>A0ABW5NDH9</accession>
<dbReference type="RefSeq" id="WP_378255103.1">
    <property type="nucleotide sequence ID" value="NZ_JBHSJV010000001.1"/>
</dbReference>
<protein>
    <submittedName>
        <fullName evidence="2">Thioredoxin family protein</fullName>
    </submittedName>
</protein>
<dbReference type="Gene3D" id="3.40.30.10">
    <property type="entry name" value="Glutaredoxin"/>
    <property type="match status" value="1"/>
</dbReference>
<sequence>MKIKAFLFFLLTITTFQIHAQEQASDILNNAIAIAKKENKNVFVKFSASWCSWCKKMDLQMKSDICAPLLDPQYTSVTLIVNESKKNKQLETPGALEILKKYKGERAGLPFWVIIDQNGKLLEDSFDPTGQNLGCPASKEEVRHFTQILKKTSSLTDEQLTTIAKVFTAK</sequence>
<dbReference type="Pfam" id="PF13899">
    <property type="entry name" value="Thioredoxin_7"/>
    <property type="match status" value="1"/>
</dbReference>
<comment type="caution">
    <text evidence="2">The sequence shown here is derived from an EMBL/GenBank/DDBJ whole genome shotgun (WGS) entry which is preliminary data.</text>
</comment>
<evidence type="ECO:0000256" key="1">
    <source>
        <dbReference type="SAM" id="SignalP"/>
    </source>
</evidence>
<proteinExistence type="predicted"/>
<reference evidence="3" key="1">
    <citation type="journal article" date="2019" name="Int. J. Syst. Evol. Microbiol.">
        <title>The Global Catalogue of Microorganisms (GCM) 10K type strain sequencing project: providing services to taxonomists for standard genome sequencing and annotation.</title>
        <authorList>
            <consortium name="The Broad Institute Genomics Platform"/>
            <consortium name="The Broad Institute Genome Sequencing Center for Infectious Disease"/>
            <person name="Wu L."/>
            <person name="Ma J."/>
        </authorList>
    </citation>
    <scope>NUCLEOTIDE SEQUENCE [LARGE SCALE GENOMIC DNA]</scope>
    <source>
        <strain evidence="3">KCTC 42423</strain>
    </source>
</reference>
<feature type="chain" id="PRO_5045065021" evidence="1">
    <location>
        <begin position="21"/>
        <end position="170"/>
    </location>
</feature>
<gene>
    <name evidence="2" type="ORF">ACFSTE_18925</name>
</gene>
<evidence type="ECO:0000313" key="2">
    <source>
        <dbReference type="EMBL" id="MFD2592919.1"/>
    </source>
</evidence>
<evidence type="ECO:0000313" key="3">
    <source>
        <dbReference type="Proteomes" id="UP001597459"/>
    </source>
</evidence>
<feature type="signal peptide" evidence="1">
    <location>
        <begin position="1"/>
        <end position="20"/>
    </location>
</feature>
<keyword evidence="1" id="KW-0732">Signal</keyword>